<dbReference type="PANTHER" id="PTHR37423">
    <property type="entry name" value="SOLUBLE LYTIC MUREIN TRANSGLYCOSYLASE-RELATED"/>
    <property type="match status" value="1"/>
</dbReference>
<protein>
    <recommendedName>
        <fullName evidence="2">Transglycosylase SLT domain-containing protein</fullName>
    </recommendedName>
</protein>
<dbReference type="Gene3D" id="1.10.530.10">
    <property type="match status" value="1"/>
</dbReference>
<dbReference type="EMBL" id="PRLF01000003">
    <property type="protein sequence ID" value="RAW66479.1"/>
    <property type="molecule type" value="Genomic_DNA"/>
</dbReference>
<dbReference type="AlphaFoldDB" id="A0A329UVV2"/>
<evidence type="ECO:0000259" key="2">
    <source>
        <dbReference type="Pfam" id="PF01464"/>
    </source>
</evidence>
<feature type="region of interest" description="Disordered" evidence="1">
    <location>
        <begin position="51"/>
        <end position="97"/>
    </location>
</feature>
<reference evidence="3 4" key="1">
    <citation type="submission" date="2018-02" db="EMBL/GenBank/DDBJ databases">
        <title>Complete genome sequencing of Faecalibacterium prausnitzii strains isolated from the human gut.</title>
        <authorList>
            <person name="Fitzgerald B.C."/>
            <person name="Shkoporov A.N."/>
            <person name="Ross P.R."/>
            <person name="Hill C."/>
        </authorList>
    </citation>
    <scope>NUCLEOTIDE SEQUENCE [LARGE SCALE GENOMIC DNA]</scope>
    <source>
        <strain evidence="3 4">APC924/119</strain>
    </source>
</reference>
<dbReference type="InterPro" id="IPR008258">
    <property type="entry name" value="Transglycosylase_SLT_dom_1"/>
</dbReference>
<dbReference type="Proteomes" id="UP000250550">
    <property type="component" value="Unassembled WGS sequence"/>
</dbReference>
<feature type="domain" description="Transglycosylase SLT" evidence="2">
    <location>
        <begin position="118"/>
        <end position="208"/>
    </location>
</feature>
<dbReference type="SUPFAM" id="SSF53955">
    <property type="entry name" value="Lysozyme-like"/>
    <property type="match status" value="1"/>
</dbReference>
<name>A0A329UVV2_9FIRM</name>
<sequence>MTTSEPYARRYSRRCRQRRMARRRNAMVIMAILAVLATVFALGYASGCSARQTDDEVKTPEPVVTAETVTPPAPEQSPVEPSAPPEETTEPARHRDDIVSEGRLLSYELQEVMQDCCEHYEVPYALALAIAEVETHFDPDAVSATGDYGLMQINSVNHEWLLEKGLDPMTHAGNIEAGIYIISQYLQSYGEPELALMAYNCGPGGARKLWDAGTYQTDYSRKVMTAFEYWTSVLEVD</sequence>
<accession>A0A329UVV2</accession>
<comment type="caution">
    <text evidence="3">The sequence shown here is derived from an EMBL/GenBank/DDBJ whole genome shotgun (WGS) entry which is preliminary data.</text>
</comment>
<evidence type="ECO:0000256" key="1">
    <source>
        <dbReference type="SAM" id="MobiDB-lite"/>
    </source>
</evidence>
<proteinExistence type="predicted"/>
<feature type="compositionally biased region" description="Low complexity" evidence="1">
    <location>
        <begin position="60"/>
        <end position="80"/>
    </location>
</feature>
<evidence type="ECO:0000313" key="3">
    <source>
        <dbReference type="EMBL" id="RAW66479.1"/>
    </source>
</evidence>
<dbReference type="InterPro" id="IPR023346">
    <property type="entry name" value="Lysozyme-like_dom_sf"/>
</dbReference>
<organism evidence="3 4">
    <name type="scientific">Faecalibacterium prausnitzii</name>
    <dbReference type="NCBI Taxonomy" id="853"/>
    <lineage>
        <taxon>Bacteria</taxon>
        <taxon>Bacillati</taxon>
        <taxon>Bacillota</taxon>
        <taxon>Clostridia</taxon>
        <taxon>Eubacteriales</taxon>
        <taxon>Oscillospiraceae</taxon>
        <taxon>Faecalibacterium</taxon>
    </lineage>
</organism>
<dbReference type="Pfam" id="PF01464">
    <property type="entry name" value="SLT"/>
    <property type="match status" value="1"/>
</dbReference>
<gene>
    <name evidence="3" type="ORF">C4N21_04020</name>
</gene>
<evidence type="ECO:0000313" key="4">
    <source>
        <dbReference type="Proteomes" id="UP000250550"/>
    </source>
</evidence>
<dbReference type="PANTHER" id="PTHR37423:SF2">
    <property type="entry name" value="MEMBRANE-BOUND LYTIC MUREIN TRANSGLYCOSYLASE C"/>
    <property type="match status" value="1"/>
</dbReference>
<dbReference type="RefSeq" id="WP_146746925.1">
    <property type="nucleotide sequence ID" value="NZ_PRLF01000003.1"/>
</dbReference>